<evidence type="ECO:0000256" key="10">
    <source>
        <dbReference type="ARBA" id="ARBA00048968"/>
    </source>
</evidence>
<dbReference type="InterPro" id="IPR003730">
    <property type="entry name" value="Cu_polyphenol_OxRdtase"/>
</dbReference>
<evidence type="ECO:0000256" key="12">
    <source>
        <dbReference type="RuleBase" id="RU361274"/>
    </source>
</evidence>
<proteinExistence type="inferred from homology"/>
<dbReference type="InterPro" id="IPR011324">
    <property type="entry name" value="Cytotoxic_necrot_fac-like_cat"/>
</dbReference>
<evidence type="ECO:0000313" key="13">
    <source>
        <dbReference type="EMBL" id="QYY41665.1"/>
    </source>
</evidence>
<comment type="catalytic activity">
    <reaction evidence="9">
        <text>adenosine + H2O + H(+) = inosine + NH4(+)</text>
        <dbReference type="Rhea" id="RHEA:24408"/>
        <dbReference type="ChEBI" id="CHEBI:15377"/>
        <dbReference type="ChEBI" id="CHEBI:15378"/>
        <dbReference type="ChEBI" id="CHEBI:16335"/>
        <dbReference type="ChEBI" id="CHEBI:17596"/>
        <dbReference type="ChEBI" id="CHEBI:28938"/>
        <dbReference type="EC" id="3.5.4.4"/>
    </reaction>
    <physiologicalReaction direction="left-to-right" evidence="9">
        <dbReference type="Rhea" id="RHEA:24409"/>
    </physiologicalReaction>
</comment>
<dbReference type="Proteomes" id="UP000826616">
    <property type="component" value="Chromosome"/>
</dbReference>
<keyword evidence="6" id="KW-0479">Metal-binding</keyword>
<evidence type="ECO:0000256" key="7">
    <source>
        <dbReference type="ARBA" id="ARBA00022801"/>
    </source>
</evidence>
<dbReference type="PANTHER" id="PTHR30616:SF2">
    <property type="entry name" value="PURINE NUCLEOSIDE PHOSPHORYLASE LACC1"/>
    <property type="match status" value="1"/>
</dbReference>
<dbReference type="Gene3D" id="3.60.140.10">
    <property type="entry name" value="CNF1/YfiH-like putative cysteine hydrolases"/>
    <property type="match status" value="1"/>
</dbReference>
<name>A0ABX8Y8I1_ANETH</name>
<protein>
    <recommendedName>
        <fullName evidence="12">Purine nucleoside phosphorylase</fullName>
    </recommendedName>
</protein>
<comment type="similarity">
    <text evidence="4 12">Belongs to the purine nucleoside phosphorylase YfiH/LACC1 family.</text>
</comment>
<keyword evidence="7" id="KW-0378">Hydrolase</keyword>
<dbReference type="RefSeq" id="WP_057898322.1">
    <property type="nucleotide sequence ID" value="NZ_CP080764.1"/>
</dbReference>
<dbReference type="CDD" id="cd16833">
    <property type="entry name" value="YfiH"/>
    <property type="match status" value="1"/>
</dbReference>
<evidence type="ECO:0000256" key="6">
    <source>
        <dbReference type="ARBA" id="ARBA00022723"/>
    </source>
</evidence>
<keyword evidence="8" id="KW-0862">Zinc</keyword>
<reference evidence="13 14" key="1">
    <citation type="submission" date="2021-08" db="EMBL/GenBank/DDBJ databases">
        <title>Complete genome sequence of the strain Aneurinibacillus thermoaerophilus CCM 8960.</title>
        <authorList>
            <person name="Musilova J."/>
            <person name="Kourilova X."/>
            <person name="Pernicova I."/>
            <person name="Bezdicek M."/>
            <person name="Lengerova M."/>
            <person name="Obruca S."/>
            <person name="Sedlar K."/>
        </authorList>
    </citation>
    <scope>NUCLEOTIDE SEQUENCE [LARGE SCALE GENOMIC DNA]</scope>
    <source>
        <strain evidence="13 14">CCM 8960</strain>
    </source>
</reference>
<accession>A0ABX8Y8I1</accession>
<evidence type="ECO:0000256" key="1">
    <source>
        <dbReference type="ARBA" id="ARBA00000553"/>
    </source>
</evidence>
<comment type="catalytic activity">
    <reaction evidence="11">
        <text>S-methyl-5'-thioadenosine + phosphate = 5-(methylsulfanyl)-alpha-D-ribose 1-phosphate + adenine</text>
        <dbReference type="Rhea" id="RHEA:11852"/>
        <dbReference type="ChEBI" id="CHEBI:16708"/>
        <dbReference type="ChEBI" id="CHEBI:17509"/>
        <dbReference type="ChEBI" id="CHEBI:43474"/>
        <dbReference type="ChEBI" id="CHEBI:58533"/>
        <dbReference type="EC" id="2.4.2.28"/>
    </reaction>
    <physiologicalReaction direction="left-to-right" evidence="11">
        <dbReference type="Rhea" id="RHEA:11853"/>
    </physiologicalReaction>
</comment>
<comment type="function">
    <text evidence="3">Purine nucleoside enzyme that catalyzes the phosphorolysis of adenosine and inosine nucleosides, yielding D-ribose 1-phosphate and the respective free bases, adenine and hypoxanthine. Also catalyzes the phosphorolysis of S-methyl-5'-thioadenosine into adenine and S-methyl-5-thio-alpha-D-ribose 1-phosphate. Also has adenosine deaminase activity.</text>
</comment>
<dbReference type="SUPFAM" id="SSF64438">
    <property type="entry name" value="CNF1/YfiH-like putative cysteine hydrolases"/>
    <property type="match status" value="1"/>
</dbReference>
<keyword evidence="5" id="KW-0808">Transferase</keyword>
<dbReference type="EMBL" id="CP080764">
    <property type="protein sequence ID" value="QYY41665.1"/>
    <property type="molecule type" value="Genomic_DNA"/>
</dbReference>
<dbReference type="Pfam" id="PF02578">
    <property type="entry name" value="Cu-oxidase_4"/>
    <property type="match status" value="1"/>
</dbReference>
<dbReference type="NCBIfam" id="TIGR00726">
    <property type="entry name" value="peptidoglycan editing factor PgeF"/>
    <property type="match status" value="1"/>
</dbReference>
<sequence length="276" mass="30609">MEPFVMQEKGLMLRLTGWESKWPQLVAGFSTRNGGVSRREYESLNCGLHVGDTVEHVIQNRRKLVEANGFSFASWTCAEQVHGSNIRVITDDDVGAGRMAHSDAIAETDGLLTDKRNVFLASFYADCVPLFFYAPKAKAQVIGVAHAGWRGTVARIGPKMVETMRKIWAIGPENIYAAIGPSIGACCYEVNDIVADEIKNVLGAKAFRVLTETREGKYMLNLQETNRILLERAGILPSHIEVSHLCTSCRSDVFYSYRKEKGKTGRMTAFIALKEG</sequence>
<comment type="catalytic activity">
    <reaction evidence="10">
        <text>adenosine + phosphate = alpha-D-ribose 1-phosphate + adenine</text>
        <dbReference type="Rhea" id="RHEA:27642"/>
        <dbReference type="ChEBI" id="CHEBI:16335"/>
        <dbReference type="ChEBI" id="CHEBI:16708"/>
        <dbReference type="ChEBI" id="CHEBI:43474"/>
        <dbReference type="ChEBI" id="CHEBI:57720"/>
        <dbReference type="EC" id="2.4.2.1"/>
    </reaction>
    <physiologicalReaction direction="left-to-right" evidence="10">
        <dbReference type="Rhea" id="RHEA:27643"/>
    </physiologicalReaction>
</comment>
<dbReference type="GeneID" id="97142111"/>
<evidence type="ECO:0000256" key="8">
    <source>
        <dbReference type="ARBA" id="ARBA00022833"/>
    </source>
</evidence>
<organism evidence="13 14">
    <name type="scientific">Aneurinibacillus thermoaerophilus</name>
    <dbReference type="NCBI Taxonomy" id="143495"/>
    <lineage>
        <taxon>Bacteria</taxon>
        <taxon>Bacillati</taxon>
        <taxon>Bacillota</taxon>
        <taxon>Bacilli</taxon>
        <taxon>Bacillales</taxon>
        <taxon>Paenibacillaceae</taxon>
        <taxon>Aneurinibacillus group</taxon>
        <taxon>Aneurinibacillus</taxon>
    </lineage>
</organism>
<gene>
    <name evidence="13" type="primary">pgeF</name>
    <name evidence="13" type="ORF">K3F53_12080</name>
</gene>
<dbReference type="PANTHER" id="PTHR30616">
    <property type="entry name" value="UNCHARACTERIZED PROTEIN YFIH"/>
    <property type="match status" value="1"/>
</dbReference>
<evidence type="ECO:0000256" key="3">
    <source>
        <dbReference type="ARBA" id="ARBA00003215"/>
    </source>
</evidence>
<evidence type="ECO:0000313" key="14">
    <source>
        <dbReference type="Proteomes" id="UP000826616"/>
    </source>
</evidence>
<evidence type="ECO:0000256" key="11">
    <source>
        <dbReference type="ARBA" id="ARBA00049893"/>
    </source>
</evidence>
<comment type="cofactor">
    <cofactor evidence="2">
        <name>Zn(2+)</name>
        <dbReference type="ChEBI" id="CHEBI:29105"/>
    </cofactor>
</comment>
<evidence type="ECO:0000256" key="9">
    <source>
        <dbReference type="ARBA" id="ARBA00047989"/>
    </source>
</evidence>
<comment type="catalytic activity">
    <reaction evidence="1">
        <text>inosine + phosphate = alpha-D-ribose 1-phosphate + hypoxanthine</text>
        <dbReference type="Rhea" id="RHEA:27646"/>
        <dbReference type="ChEBI" id="CHEBI:17368"/>
        <dbReference type="ChEBI" id="CHEBI:17596"/>
        <dbReference type="ChEBI" id="CHEBI:43474"/>
        <dbReference type="ChEBI" id="CHEBI:57720"/>
        <dbReference type="EC" id="2.4.2.1"/>
    </reaction>
    <physiologicalReaction direction="left-to-right" evidence="1">
        <dbReference type="Rhea" id="RHEA:27647"/>
    </physiologicalReaction>
</comment>
<keyword evidence="14" id="KW-1185">Reference proteome</keyword>
<evidence type="ECO:0000256" key="4">
    <source>
        <dbReference type="ARBA" id="ARBA00007353"/>
    </source>
</evidence>
<evidence type="ECO:0000256" key="5">
    <source>
        <dbReference type="ARBA" id="ARBA00022679"/>
    </source>
</evidence>
<dbReference type="InterPro" id="IPR038371">
    <property type="entry name" value="Cu_polyphenol_OxRdtase_sf"/>
</dbReference>
<evidence type="ECO:0000256" key="2">
    <source>
        <dbReference type="ARBA" id="ARBA00001947"/>
    </source>
</evidence>